<dbReference type="Proteomes" id="UP001160148">
    <property type="component" value="Unassembled WGS sequence"/>
</dbReference>
<evidence type="ECO:0000256" key="1">
    <source>
        <dbReference type="SAM" id="MobiDB-lite"/>
    </source>
</evidence>
<sequence length="161" mass="17352">MRTSAADRPMRRNYMSDAEILGVQDWFGKPAALTLQVYRKIELPNYAGPAFRSTMAMVDAAFNHPLVLSAESVAVDPIAVMQTLPAAEVPDDDLIRKRLCSARNDSWPSEPETGAEDIKRQANKGRPSAALSGAGQCSLSAVCFVAAPTRPTSQVSETLSN</sequence>
<proteinExistence type="predicted"/>
<comment type="caution">
    <text evidence="2">The sequence shown here is derived from an EMBL/GenBank/DDBJ whole genome shotgun (WGS) entry which is preliminary data.</text>
</comment>
<organism evidence="2 3">
    <name type="scientific">Macrosiphum euphorbiae</name>
    <name type="common">potato aphid</name>
    <dbReference type="NCBI Taxonomy" id="13131"/>
    <lineage>
        <taxon>Eukaryota</taxon>
        <taxon>Metazoa</taxon>
        <taxon>Ecdysozoa</taxon>
        <taxon>Arthropoda</taxon>
        <taxon>Hexapoda</taxon>
        <taxon>Insecta</taxon>
        <taxon>Pterygota</taxon>
        <taxon>Neoptera</taxon>
        <taxon>Paraneoptera</taxon>
        <taxon>Hemiptera</taxon>
        <taxon>Sternorrhyncha</taxon>
        <taxon>Aphidomorpha</taxon>
        <taxon>Aphidoidea</taxon>
        <taxon>Aphididae</taxon>
        <taxon>Macrosiphini</taxon>
        <taxon>Macrosiphum</taxon>
    </lineage>
</organism>
<protein>
    <submittedName>
        <fullName evidence="2">Uncharacterized protein</fullName>
    </submittedName>
</protein>
<accession>A0AAV0XN05</accession>
<dbReference type="EMBL" id="CARXXK010000005">
    <property type="protein sequence ID" value="CAI6369493.1"/>
    <property type="molecule type" value="Genomic_DNA"/>
</dbReference>
<dbReference type="AlphaFoldDB" id="A0AAV0XN05"/>
<keyword evidence="3" id="KW-1185">Reference proteome</keyword>
<feature type="region of interest" description="Disordered" evidence="1">
    <location>
        <begin position="102"/>
        <end position="134"/>
    </location>
</feature>
<evidence type="ECO:0000313" key="2">
    <source>
        <dbReference type="EMBL" id="CAI6369493.1"/>
    </source>
</evidence>
<gene>
    <name evidence="2" type="ORF">MEUPH1_LOCUS23726</name>
</gene>
<reference evidence="2 3" key="1">
    <citation type="submission" date="2023-01" db="EMBL/GenBank/DDBJ databases">
        <authorList>
            <person name="Whitehead M."/>
        </authorList>
    </citation>
    <scope>NUCLEOTIDE SEQUENCE [LARGE SCALE GENOMIC DNA]</scope>
</reference>
<evidence type="ECO:0000313" key="3">
    <source>
        <dbReference type="Proteomes" id="UP001160148"/>
    </source>
</evidence>
<name>A0AAV0XN05_9HEMI</name>